<dbReference type="Gene3D" id="2.170.270.10">
    <property type="entry name" value="SET domain"/>
    <property type="match status" value="1"/>
</dbReference>
<dbReference type="Proteomes" id="UP001165060">
    <property type="component" value="Unassembled WGS sequence"/>
</dbReference>
<gene>
    <name evidence="3" type="ORF">TeGR_g10797</name>
</gene>
<evidence type="ECO:0000313" key="4">
    <source>
        <dbReference type="Proteomes" id="UP001165060"/>
    </source>
</evidence>
<organism evidence="3 4">
    <name type="scientific">Tetraparma gracilis</name>
    <dbReference type="NCBI Taxonomy" id="2962635"/>
    <lineage>
        <taxon>Eukaryota</taxon>
        <taxon>Sar</taxon>
        <taxon>Stramenopiles</taxon>
        <taxon>Ochrophyta</taxon>
        <taxon>Bolidophyceae</taxon>
        <taxon>Parmales</taxon>
        <taxon>Triparmaceae</taxon>
        <taxon>Tetraparma</taxon>
    </lineage>
</organism>
<name>A0ABQ6ND65_9STRA</name>
<dbReference type="CDD" id="cd20071">
    <property type="entry name" value="SET_SMYD"/>
    <property type="match status" value="1"/>
</dbReference>
<evidence type="ECO:0000313" key="3">
    <source>
        <dbReference type="EMBL" id="GMI57613.1"/>
    </source>
</evidence>
<dbReference type="InterPro" id="IPR046341">
    <property type="entry name" value="SET_dom_sf"/>
</dbReference>
<protein>
    <recommendedName>
        <fullName evidence="2">SET domain-containing protein</fullName>
    </recommendedName>
</protein>
<dbReference type="Pfam" id="PF00856">
    <property type="entry name" value="SET"/>
    <property type="match status" value="1"/>
</dbReference>
<sequence length="231" mass="25625">MRSVPSCGICSFASRSYSGGEEIFREKPLLHVPFHWPFTPKQLSHTQAVLSALSPHDQAVFHNSANAYPASTHSAVAGIFHTNSFEMPGARPGSGECCGIFPQIARLNHSCEPNTRQEYDPASGEEVLYASRAIELGEELFDSYCDLEKGVQERRRHLKKYYKFDCECVRCVREGGKLKKRGGGGGVSKKQKEKAEKKKGRGVEKKKGRGGGGEDERDAEVEERMINLKTC</sequence>
<reference evidence="3 4" key="1">
    <citation type="journal article" date="2023" name="Commun. Biol.">
        <title>Genome analysis of Parmales, the sister group of diatoms, reveals the evolutionary specialization of diatoms from phago-mixotrophs to photoautotrophs.</title>
        <authorList>
            <person name="Ban H."/>
            <person name="Sato S."/>
            <person name="Yoshikawa S."/>
            <person name="Yamada K."/>
            <person name="Nakamura Y."/>
            <person name="Ichinomiya M."/>
            <person name="Sato N."/>
            <person name="Blanc-Mathieu R."/>
            <person name="Endo H."/>
            <person name="Kuwata A."/>
            <person name="Ogata H."/>
        </authorList>
    </citation>
    <scope>NUCLEOTIDE SEQUENCE [LARGE SCALE GENOMIC DNA]</scope>
</reference>
<proteinExistence type="predicted"/>
<feature type="domain" description="SET" evidence="2">
    <location>
        <begin position="1"/>
        <end position="145"/>
    </location>
</feature>
<evidence type="ECO:0000259" key="2">
    <source>
        <dbReference type="PROSITE" id="PS50280"/>
    </source>
</evidence>
<dbReference type="InterPro" id="IPR053185">
    <property type="entry name" value="SET_domain_protein"/>
</dbReference>
<accession>A0ABQ6ND65</accession>
<comment type="caution">
    <text evidence="3">The sequence shown here is derived from an EMBL/GenBank/DDBJ whole genome shotgun (WGS) entry which is preliminary data.</text>
</comment>
<dbReference type="EMBL" id="BRYB01006825">
    <property type="protein sequence ID" value="GMI57613.1"/>
    <property type="molecule type" value="Genomic_DNA"/>
</dbReference>
<keyword evidence="4" id="KW-1185">Reference proteome</keyword>
<feature type="compositionally biased region" description="Basic and acidic residues" evidence="1">
    <location>
        <begin position="193"/>
        <end position="205"/>
    </location>
</feature>
<feature type="region of interest" description="Disordered" evidence="1">
    <location>
        <begin position="178"/>
        <end position="221"/>
    </location>
</feature>
<evidence type="ECO:0000256" key="1">
    <source>
        <dbReference type="SAM" id="MobiDB-lite"/>
    </source>
</evidence>
<dbReference type="InterPro" id="IPR001214">
    <property type="entry name" value="SET_dom"/>
</dbReference>
<dbReference type="PANTHER" id="PTHR47332:SF4">
    <property type="entry name" value="SET DOMAIN-CONTAINING PROTEIN 5"/>
    <property type="match status" value="1"/>
</dbReference>
<dbReference type="SUPFAM" id="SSF82199">
    <property type="entry name" value="SET domain"/>
    <property type="match status" value="1"/>
</dbReference>
<dbReference type="PROSITE" id="PS50280">
    <property type="entry name" value="SET"/>
    <property type="match status" value="1"/>
</dbReference>
<dbReference type="PANTHER" id="PTHR47332">
    <property type="entry name" value="SET DOMAIN-CONTAINING PROTEIN 5"/>
    <property type="match status" value="1"/>
</dbReference>